<dbReference type="Proteomes" id="UP000646738">
    <property type="component" value="Unassembled WGS sequence"/>
</dbReference>
<keyword evidence="3" id="KW-1185">Reference proteome</keyword>
<evidence type="ECO:0000259" key="1">
    <source>
        <dbReference type="PROSITE" id="PS51725"/>
    </source>
</evidence>
<sequence>MIFIAVRYTLRPEAADNWPALIADFTAATRAEPGNLFFDWSRSVEDPCRYTLLEGFADEAAGAAHVRSAHFEKGLSVMAEAIAETPEIIHVPLPDRTGWDRMAELTPRT</sequence>
<keyword evidence="2" id="KW-0503">Monooxygenase</keyword>
<dbReference type="InterPro" id="IPR007138">
    <property type="entry name" value="ABM_dom"/>
</dbReference>
<feature type="domain" description="ABM" evidence="1">
    <location>
        <begin position="2"/>
        <end position="91"/>
    </location>
</feature>
<dbReference type="InterPro" id="IPR011008">
    <property type="entry name" value="Dimeric_a/b-barrel"/>
</dbReference>
<evidence type="ECO:0000313" key="2">
    <source>
        <dbReference type="EMBL" id="GHI54789.1"/>
    </source>
</evidence>
<organism evidence="2 3">
    <name type="scientific">Streptomyces rubradiris</name>
    <name type="common">Streptomyces achromogenes subsp. rubradiris</name>
    <dbReference type="NCBI Taxonomy" id="285531"/>
    <lineage>
        <taxon>Bacteria</taxon>
        <taxon>Bacillati</taxon>
        <taxon>Actinomycetota</taxon>
        <taxon>Actinomycetes</taxon>
        <taxon>Kitasatosporales</taxon>
        <taxon>Streptomycetaceae</taxon>
        <taxon>Streptomyces</taxon>
    </lineage>
</organism>
<dbReference type="RefSeq" id="WP_189997208.1">
    <property type="nucleotide sequence ID" value="NZ_BNCB01000013.1"/>
</dbReference>
<dbReference type="PANTHER" id="PTHR33336">
    <property type="entry name" value="QUINOL MONOOXYGENASE YGIN-RELATED"/>
    <property type="match status" value="1"/>
</dbReference>
<protein>
    <submittedName>
        <fullName evidence="2">Antibiotic biosynthesis monooxygenase</fullName>
    </submittedName>
</protein>
<evidence type="ECO:0000313" key="3">
    <source>
        <dbReference type="Proteomes" id="UP000646738"/>
    </source>
</evidence>
<dbReference type="PROSITE" id="PS51725">
    <property type="entry name" value="ABM"/>
    <property type="match status" value="1"/>
</dbReference>
<proteinExistence type="predicted"/>
<keyword evidence="2" id="KW-0560">Oxidoreductase</keyword>
<dbReference type="Pfam" id="PF03992">
    <property type="entry name" value="ABM"/>
    <property type="match status" value="1"/>
</dbReference>
<dbReference type="InterPro" id="IPR050744">
    <property type="entry name" value="AI-2_Isomerase_LsrG"/>
</dbReference>
<reference evidence="3" key="1">
    <citation type="submission" date="2023-07" db="EMBL/GenBank/DDBJ databases">
        <title>Whole genome shotgun sequence of Streptomyces achromogenes subsp. rubradiris NBRC 14000.</title>
        <authorList>
            <person name="Komaki H."/>
            <person name="Tamura T."/>
        </authorList>
    </citation>
    <scope>NUCLEOTIDE SEQUENCE [LARGE SCALE GENOMIC DNA]</scope>
    <source>
        <strain evidence="3">NBRC 14000</strain>
    </source>
</reference>
<dbReference type="Gene3D" id="3.30.70.100">
    <property type="match status" value="1"/>
</dbReference>
<accession>A0ABQ3RG45</accession>
<gene>
    <name evidence="2" type="ORF">Srubr_46350</name>
</gene>
<dbReference type="GO" id="GO:0004497">
    <property type="term" value="F:monooxygenase activity"/>
    <property type="evidence" value="ECO:0007669"/>
    <property type="project" value="UniProtKB-KW"/>
</dbReference>
<name>A0ABQ3RG45_STRRR</name>
<dbReference type="SUPFAM" id="SSF54909">
    <property type="entry name" value="Dimeric alpha+beta barrel"/>
    <property type="match status" value="1"/>
</dbReference>
<dbReference type="PANTHER" id="PTHR33336:SF3">
    <property type="entry name" value="ABM DOMAIN-CONTAINING PROTEIN"/>
    <property type="match status" value="1"/>
</dbReference>
<comment type="caution">
    <text evidence="2">The sequence shown here is derived from an EMBL/GenBank/DDBJ whole genome shotgun (WGS) entry which is preliminary data.</text>
</comment>
<dbReference type="EMBL" id="BNEA01000015">
    <property type="protein sequence ID" value="GHI54789.1"/>
    <property type="molecule type" value="Genomic_DNA"/>
</dbReference>